<dbReference type="EMBL" id="CAEQ01002684">
    <property type="protein sequence ID" value="CCD17355.1"/>
    <property type="molecule type" value="Genomic_DNA"/>
</dbReference>
<comment type="caution">
    <text evidence="1">The sequence shown here is derived from an EMBL/GenBank/DDBJ whole genome shotgun (WGS) entry which is preliminary data.</text>
</comment>
<protein>
    <submittedName>
        <fullName evidence="1">Uncharacterized protein</fullName>
    </submittedName>
</protein>
<reference evidence="2" key="1">
    <citation type="submission" date="2011-07" db="EMBL/GenBank/DDBJ databases">
        <title>Divergent evolution of antigenic variation in African trypanosomes.</title>
        <authorList>
            <person name="Jackson A.P."/>
            <person name="Berry A."/>
            <person name="Allison H.C."/>
            <person name="Burton P."/>
            <person name="Anderson J."/>
            <person name="Aslett M."/>
            <person name="Brown R."/>
            <person name="Corton N."/>
            <person name="Harris D."/>
            <person name="Hauser H."/>
            <person name="Gamble J."/>
            <person name="Gilderthorp R."/>
            <person name="McQuillan J."/>
            <person name="Quail M.A."/>
            <person name="Sanders M."/>
            <person name="Van Tonder A."/>
            <person name="Ginger M.L."/>
            <person name="Donelson J.E."/>
            <person name="Field M.C."/>
            <person name="Barry J.D."/>
            <person name="Berriman M."/>
            <person name="Hertz-Fowler C."/>
        </authorList>
    </citation>
    <scope>NUCLEOTIDE SEQUENCE [LARGE SCALE GENOMIC DNA]</scope>
    <source>
        <strain evidence="2">IL3000</strain>
    </source>
</reference>
<organism evidence="1 2">
    <name type="scientific">Trypanosoma congolense (strain IL3000)</name>
    <dbReference type="NCBI Taxonomy" id="1068625"/>
    <lineage>
        <taxon>Eukaryota</taxon>
        <taxon>Discoba</taxon>
        <taxon>Euglenozoa</taxon>
        <taxon>Kinetoplastea</taxon>
        <taxon>Metakinetoplastina</taxon>
        <taxon>Trypanosomatida</taxon>
        <taxon>Trypanosomatidae</taxon>
        <taxon>Trypanosoma</taxon>
        <taxon>Nannomonas</taxon>
    </lineage>
</organism>
<name>F9WJ52_TRYCI</name>
<dbReference type="AlphaFoldDB" id="F9WJ52"/>
<keyword evidence="2" id="KW-1185">Reference proteome</keyword>
<gene>
    <name evidence="1" type="ORF">TCIL3000_0_21810</name>
</gene>
<evidence type="ECO:0000313" key="2">
    <source>
        <dbReference type="Proteomes" id="UP000000702"/>
    </source>
</evidence>
<accession>F9WJ52</accession>
<proteinExistence type="predicted"/>
<sequence length="121" mass="12833">MLKNVVAGTTPQSSRALSKMASTVLSMVHLLPPCEFKVSFSILKPYYALKLEKKNKIGLGKRIVSRGANFSGSSCGKYEGQCGFSYGIRAEGAAGPFLQALSKGVVDAKGTTHTAACVRLF</sequence>
<evidence type="ECO:0000313" key="1">
    <source>
        <dbReference type="EMBL" id="CCD17355.1"/>
    </source>
</evidence>
<reference evidence="1 2" key="2">
    <citation type="journal article" date="2012" name="Proc. Natl. Acad. Sci. U.S.A.">
        <title>Antigenic diversity is generated by distinct evolutionary mechanisms in African trypanosome species.</title>
        <authorList>
            <person name="Jackson A.P."/>
            <person name="Berry A."/>
            <person name="Aslett M."/>
            <person name="Allison H.C."/>
            <person name="Burton P."/>
            <person name="Vavrova-Anderson J."/>
            <person name="Brown R."/>
            <person name="Browne H."/>
            <person name="Corton N."/>
            <person name="Hauser H."/>
            <person name="Gamble J."/>
            <person name="Gilderthorp R."/>
            <person name="Marcello L."/>
            <person name="McQuillan J."/>
            <person name="Otto T.D."/>
            <person name="Quail M.A."/>
            <person name="Sanders M.J."/>
            <person name="van Tonder A."/>
            <person name="Ginger M.L."/>
            <person name="Field M.C."/>
            <person name="Barry J.D."/>
            <person name="Hertz-Fowler C."/>
            <person name="Berriman M."/>
        </authorList>
    </citation>
    <scope>NUCLEOTIDE SEQUENCE [LARGE SCALE GENOMIC DNA]</scope>
    <source>
        <strain evidence="1 2">IL3000</strain>
    </source>
</reference>
<dbReference type="Proteomes" id="UP000000702">
    <property type="component" value="Unassembled WGS sequence"/>
</dbReference>